<evidence type="ECO:0000256" key="5">
    <source>
        <dbReference type="ARBA" id="ARBA00022030"/>
    </source>
</evidence>
<comment type="subcellular location">
    <subcellularLocation>
        <location evidence="2">Mitochondrion</location>
    </subcellularLocation>
</comment>
<keyword evidence="10" id="KW-1185">Reference proteome</keyword>
<dbReference type="Pfam" id="PF14881">
    <property type="entry name" value="Tubulin_3"/>
    <property type="match status" value="1"/>
</dbReference>
<evidence type="ECO:0000256" key="3">
    <source>
        <dbReference type="ARBA" id="ARBA00008507"/>
    </source>
</evidence>
<dbReference type="InterPro" id="IPR019605">
    <property type="entry name" value="Misato_II_tubulin-like"/>
</dbReference>
<dbReference type="SUPFAM" id="SSF52490">
    <property type="entry name" value="Tubulin nucleotide-binding domain-like"/>
    <property type="match status" value="1"/>
</dbReference>
<dbReference type="GO" id="GO:0005739">
    <property type="term" value="C:mitochondrion"/>
    <property type="evidence" value="ECO:0007669"/>
    <property type="project" value="UniProtKB-SubCell"/>
</dbReference>
<dbReference type="GeneID" id="54781927"/>
<dbReference type="Gene3D" id="3.40.50.1440">
    <property type="entry name" value="Tubulin/FtsZ, GTPase domain"/>
    <property type="match status" value="1"/>
</dbReference>
<dbReference type="PANTHER" id="PTHR13391">
    <property type="entry name" value="MITOCHONDRIAL DISTRIBUTION REGULATOR MISATO"/>
    <property type="match status" value="1"/>
</dbReference>
<dbReference type="AlphaFoldDB" id="A0A642UQX6"/>
<evidence type="ECO:0000256" key="6">
    <source>
        <dbReference type="ARBA" id="ARBA00023128"/>
    </source>
</evidence>
<evidence type="ECO:0000313" key="10">
    <source>
        <dbReference type="Proteomes" id="UP000449547"/>
    </source>
</evidence>
<comment type="similarity">
    <text evidence="3">Belongs to the misato family.</text>
</comment>
<keyword evidence="6" id="KW-0496">Mitochondrion</keyword>
<proteinExistence type="inferred from homology"/>
<dbReference type="InterPro" id="IPR029209">
    <property type="entry name" value="DML1/Misato_tubulin"/>
</dbReference>
<feature type="domain" description="DML1/Misato tubulin" evidence="8">
    <location>
        <begin position="117"/>
        <end position="300"/>
    </location>
</feature>
<accession>A0A642UQX6</accession>
<evidence type="ECO:0000313" key="9">
    <source>
        <dbReference type="EMBL" id="KAA8901331.1"/>
    </source>
</evidence>
<reference evidence="9 10" key="1">
    <citation type="submission" date="2019-07" db="EMBL/GenBank/DDBJ databases">
        <title>Genome assembly of two rare yeast pathogens: Diutina rugosa and Trichomonascus ciferrii.</title>
        <authorList>
            <person name="Mixao V."/>
            <person name="Saus E."/>
            <person name="Hansen A."/>
            <person name="Lass-Flor C."/>
            <person name="Gabaldon T."/>
        </authorList>
    </citation>
    <scope>NUCLEOTIDE SEQUENCE [LARGE SCALE GENOMIC DNA]</scope>
    <source>
        <strain evidence="9 10">CBS 613</strain>
    </source>
</reference>
<feature type="domain" description="Misato Segment II tubulin-like" evidence="7">
    <location>
        <begin position="2"/>
        <end position="109"/>
    </location>
</feature>
<evidence type="ECO:0000259" key="8">
    <source>
        <dbReference type="Pfam" id="PF14881"/>
    </source>
</evidence>
<evidence type="ECO:0000256" key="1">
    <source>
        <dbReference type="ARBA" id="ARBA00003757"/>
    </source>
</evidence>
<dbReference type="PANTHER" id="PTHR13391:SF0">
    <property type="entry name" value="PROTEIN MISATO HOMOLOG 1"/>
    <property type="match status" value="1"/>
</dbReference>
<dbReference type="RefSeq" id="XP_034011902.1">
    <property type="nucleotide sequence ID" value="XM_034156020.1"/>
</dbReference>
<gene>
    <name evidence="9" type="ORF">DIURU_003276</name>
</gene>
<dbReference type="InterPro" id="IPR036525">
    <property type="entry name" value="Tubulin/FtsZ_GTPase_sf"/>
</dbReference>
<dbReference type="InterPro" id="IPR049942">
    <property type="entry name" value="DML1/Misato"/>
</dbReference>
<evidence type="ECO:0000256" key="4">
    <source>
        <dbReference type="ARBA" id="ARBA00014097"/>
    </source>
</evidence>
<evidence type="ECO:0000259" key="7">
    <source>
        <dbReference type="Pfam" id="PF10644"/>
    </source>
</evidence>
<dbReference type="Proteomes" id="UP000449547">
    <property type="component" value="Unassembled WGS sequence"/>
</dbReference>
<name>A0A642UQX6_DIURU</name>
<protein>
    <recommendedName>
        <fullName evidence="4">Protein DML1</fullName>
    </recommendedName>
    <alternativeName>
        <fullName evidence="5">Protein dml1</fullName>
    </alternativeName>
</protein>
<organism evidence="9 10">
    <name type="scientific">Diutina rugosa</name>
    <name type="common">Yeast</name>
    <name type="synonym">Candida rugosa</name>
    <dbReference type="NCBI Taxonomy" id="5481"/>
    <lineage>
        <taxon>Eukaryota</taxon>
        <taxon>Fungi</taxon>
        <taxon>Dikarya</taxon>
        <taxon>Ascomycota</taxon>
        <taxon>Saccharomycotina</taxon>
        <taxon>Pichiomycetes</taxon>
        <taxon>Debaryomycetaceae</taxon>
        <taxon>Diutina</taxon>
    </lineage>
</organism>
<dbReference type="VEuPathDB" id="FungiDB:DIURU_003276"/>
<dbReference type="OMA" id="DNGWGGF"/>
<comment type="caution">
    <text evidence="9">The sequence shown here is derived from an EMBL/GenBank/DDBJ whole genome shotgun (WGS) entry which is preliminary data.</text>
</comment>
<evidence type="ECO:0000256" key="2">
    <source>
        <dbReference type="ARBA" id="ARBA00004173"/>
    </source>
</evidence>
<dbReference type="OrthoDB" id="271881at2759"/>
<dbReference type="EMBL" id="SWFT01000104">
    <property type="protein sequence ID" value="KAA8901331.1"/>
    <property type="molecule type" value="Genomic_DNA"/>
</dbReference>
<sequence length="496" mass="55779">MEVVWISQSTRANYVTTHLYNGQESHIPYKKGEISEFDNHTFMDTTPLASSVTYSPRAMLVDFRDNWGSLNKFEYFDRGDGSDVVAVGSTPDHFRRHFPEKHPYQVSLDQGTTTEGKLNSGNVKYWSDFNKLIYNPRQLISVPDYVSDPERPGRGIHRYFAKNRFDAYHKGVEQYQQTRDDADDAFRHMLESCDSFQGLQVASEVDSSWGGFTSALTTDVVDEYFNNNNKVTLWTWDMSSSDLRLDPLTRISKIRSAVEHISVSSLVFRVEPHWKLEQLGAAFDPQSLWHSSAIVSAWINGIWGVINKSSRPTSMSNLEDAVTKGTKRNVINRLAMDISKETESNTGGVDLNGLSSMPMDVDLSTFTAAPVAENKATSTTVELGINQGKAKTVYSSNYINNDVEGANCYTHPNLNEMTKIDSFPQGVLSSINWLEFSSTSELSVGLKQDRVFLQRSRGYPGIDLEVDDTGELIEQLSAIIDEYSDGNDDSDDDWDD</sequence>
<comment type="function">
    <text evidence="1">Involved in the partitioning of the mitochondrial organelle and mitochondrial DNA (mtDNA) inheritance.</text>
</comment>
<dbReference type="GO" id="GO:0007005">
    <property type="term" value="P:mitochondrion organization"/>
    <property type="evidence" value="ECO:0007669"/>
    <property type="project" value="InterPro"/>
</dbReference>
<dbReference type="Pfam" id="PF10644">
    <property type="entry name" value="Misat_Tub_SegII"/>
    <property type="match status" value="1"/>
</dbReference>